<reference evidence="8" key="1">
    <citation type="submission" date="2017-05" db="EMBL/GenBank/DDBJ databases">
        <authorList>
            <person name="Sharma S."/>
            <person name="Sidhu C."/>
            <person name="Pinnaka A.K."/>
        </authorList>
    </citation>
    <scope>NUCLEOTIDE SEQUENCE [LARGE SCALE GENOMIC DNA]</scope>
    <source>
        <strain evidence="8">AK93</strain>
    </source>
</reference>
<dbReference type="InterPro" id="IPR001650">
    <property type="entry name" value="Helicase_C-like"/>
</dbReference>
<dbReference type="SMART" id="SM00487">
    <property type="entry name" value="DEXDc"/>
    <property type="match status" value="1"/>
</dbReference>
<dbReference type="SUPFAM" id="SSF52540">
    <property type="entry name" value="P-loop containing nucleoside triphosphate hydrolases"/>
    <property type="match status" value="2"/>
</dbReference>
<dbReference type="InterPro" id="IPR000330">
    <property type="entry name" value="SNF2_N"/>
</dbReference>
<dbReference type="Pfam" id="PF00271">
    <property type="entry name" value="Helicase_C"/>
    <property type="match status" value="1"/>
</dbReference>
<keyword evidence="3" id="KW-0863">Zinc-finger</keyword>
<dbReference type="CDD" id="cd18012">
    <property type="entry name" value="DEXQc_arch_SWI2_SNF2"/>
    <property type="match status" value="1"/>
</dbReference>
<gene>
    <name evidence="7" type="ORF">CAL65_15635</name>
</gene>
<organism evidence="7 8">
    <name type="scientific">Alkalilimnicola ehrlichii</name>
    <dbReference type="NCBI Taxonomy" id="351052"/>
    <lineage>
        <taxon>Bacteria</taxon>
        <taxon>Pseudomonadati</taxon>
        <taxon>Pseudomonadota</taxon>
        <taxon>Gammaproteobacteria</taxon>
        <taxon>Chromatiales</taxon>
        <taxon>Ectothiorhodospiraceae</taxon>
        <taxon>Alkalilimnicola</taxon>
    </lineage>
</organism>
<keyword evidence="2" id="KW-0547">Nucleotide-binding</keyword>
<dbReference type="Pfam" id="PF04434">
    <property type="entry name" value="SWIM"/>
    <property type="match status" value="1"/>
</dbReference>
<keyword evidence="1" id="KW-0378">Hydrolase</keyword>
<dbReference type="RefSeq" id="WP_116303146.1">
    <property type="nucleotide sequence ID" value="NZ_NFZV01000018.1"/>
</dbReference>
<evidence type="ECO:0000313" key="7">
    <source>
        <dbReference type="EMBL" id="RFA34089.1"/>
    </source>
</evidence>
<keyword evidence="8" id="KW-1185">Reference proteome</keyword>
<dbReference type="PROSITE" id="PS51192">
    <property type="entry name" value="HELICASE_ATP_BIND_1"/>
    <property type="match status" value="1"/>
</dbReference>
<keyword evidence="2" id="KW-0067">ATP-binding</keyword>
<evidence type="ECO:0000256" key="2">
    <source>
        <dbReference type="ARBA" id="ARBA00022806"/>
    </source>
</evidence>
<accession>A0A3E0WNW3</accession>
<evidence type="ECO:0000256" key="3">
    <source>
        <dbReference type="PROSITE-ProRule" id="PRU00325"/>
    </source>
</evidence>
<dbReference type="GO" id="GO:0008270">
    <property type="term" value="F:zinc ion binding"/>
    <property type="evidence" value="ECO:0007669"/>
    <property type="project" value="UniProtKB-KW"/>
</dbReference>
<dbReference type="CDD" id="cd18793">
    <property type="entry name" value="SF2_C_SNF"/>
    <property type="match status" value="1"/>
</dbReference>
<evidence type="ECO:0008006" key="9">
    <source>
        <dbReference type="Google" id="ProtNLM"/>
    </source>
</evidence>
<dbReference type="InterPro" id="IPR007527">
    <property type="entry name" value="Znf_SWIM"/>
</dbReference>
<dbReference type="GO" id="GO:0004386">
    <property type="term" value="F:helicase activity"/>
    <property type="evidence" value="ECO:0007669"/>
    <property type="project" value="UniProtKB-KW"/>
</dbReference>
<feature type="domain" description="Helicase ATP-binding" evidence="5">
    <location>
        <begin position="620"/>
        <end position="780"/>
    </location>
</feature>
<dbReference type="InterPro" id="IPR038718">
    <property type="entry name" value="SNF2-like_sf"/>
</dbReference>
<dbReference type="InterPro" id="IPR049730">
    <property type="entry name" value="SNF2/RAD54-like_C"/>
</dbReference>
<sequence length="1073" mass="120790">MSLPISSPRLPQAGRNYYLDDRVQALELRASTLYAEVQGTGSEPYYCEIILQRRGSLIIHGNCTCPIGYNCKHVAAALYAWSQQGSDKTQDGLEQELQHWLERLERTQRAADAGTAAEPDQLLYVLDTDVGPADKPRFAVTPYKVRQLKKGGYGKPQLFRGQSGRFLNTTDYGLLARLRNNSKYGRYYLSDNDGAALLRDLIGTGRCHWQSLDTPPLSAGPTRNGRFEWIAGSDGEQQLQLHIDGDGLAIDVSPPWYLDPNQHLCGPVATPYGEALTRALLEAPPIPAEQAVDFSERLARLPGSERLPHPHRWQRQTRGDIAPRPILRLDSPELDQLFTQTLGSLSPHELRLAFEVSDERWLHRARLEFDYAGHRIEASDTHEHINARDGDTLLSIRRQTAQEEVLQDQLLDCGLVRLGRLGFVPPEPAAWADFMLNVAPQLRAAGWRIEVAPDFQFQLADAEDWYAELEEATGEDWFGLDLGVVVDGERINLLPILADILRDLPPPSELRDEQVVLAPLEDGRLLPVPARRVKPMLQTLLELYDGHSFDEQGRLQLSHLHSPALAELNESSDWHWSGGEALIEFGRRLSDFDGIQAVEPPTTLNAELRDYQRRGLDWLQFLRSYQLNGILADDMGLGKTVQTLAHVLTEKAAGRADRPSLIVMPTSLLSNWRHEAQRLAPSLKTLTLHGAQRQALLPKVPQHDLVFTTYTLLSRDLEALQAYDYHLLVLDEAQNIKNPRARAAAAARELNARHRLCLTGTPLENNLGELWSLFHFLMPGLLGSREQFRRLFRTPIEKHNDPDRRARLRRRVAPFLLRRTKEAVASELPGKTEVIRTVELSNQQRDLYETVRLAMHERIQSEVARKGLNRSHIVILDALLKLRQICCDPRLVKLEAATQVKGSAKLDLLKDMLPELISEGRRILLFSQFTSMLNLIEVMLKEARIPYVKLTGNTRDRETPVQQFQAGAVPLFLISLKAGGTGLNLTAADTVIHYDPWWNPAVERQATDRAYRIGQDKPVFVYKLITEGTVEEKIATLQERKQALSDALLAEGQGATALTAADLEDLFAPVDEN</sequence>
<dbReference type="PROSITE" id="PS50966">
    <property type="entry name" value="ZF_SWIM"/>
    <property type="match status" value="1"/>
</dbReference>
<evidence type="ECO:0000259" key="5">
    <source>
        <dbReference type="PROSITE" id="PS51192"/>
    </source>
</evidence>
<dbReference type="PANTHER" id="PTHR10799">
    <property type="entry name" value="SNF2/RAD54 HELICASE FAMILY"/>
    <property type="match status" value="1"/>
</dbReference>
<keyword evidence="3" id="KW-0479">Metal-binding</keyword>
<dbReference type="Proteomes" id="UP000256763">
    <property type="component" value="Unassembled WGS sequence"/>
</dbReference>
<dbReference type="AlphaFoldDB" id="A0A3E0WNW3"/>
<evidence type="ECO:0000256" key="1">
    <source>
        <dbReference type="ARBA" id="ARBA00022801"/>
    </source>
</evidence>
<keyword evidence="2" id="KW-0347">Helicase</keyword>
<dbReference type="GO" id="GO:0016787">
    <property type="term" value="F:hydrolase activity"/>
    <property type="evidence" value="ECO:0007669"/>
    <property type="project" value="UniProtKB-KW"/>
</dbReference>
<evidence type="ECO:0000259" key="4">
    <source>
        <dbReference type="PROSITE" id="PS50966"/>
    </source>
</evidence>
<dbReference type="EMBL" id="NFZW01000017">
    <property type="protein sequence ID" value="RFA34089.1"/>
    <property type="molecule type" value="Genomic_DNA"/>
</dbReference>
<dbReference type="FunFam" id="3.40.50.300:FF:000533">
    <property type="entry name" value="Helicase, Snf2 family"/>
    <property type="match status" value="1"/>
</dbReference>
<evidence type="ECO:0000259" key="6">
    <source>
        <dbReference type="PROSITE" id="PS51194"/>
    </source>
</evidence>
<keyword evidence="3" id="KW-0862">Zinc</keyword>
<feature type="domain" description="SWIM-type" evidence="4">
    <location>
        <begin position="45"/>
        <end position="82"/>
    </location>
</feature>
<comment type="caution">
    <text evidence="7">The sequence shown here is derived from an EMBL/GenBank/DDBJ whole genome shotgun (WGS) entry which is preliminary data.</text>
</comment>
<proteinExistence type="predicted"/>
<dbReference type="GO" id="GO:0005524">
    <property type="term" value="F:ATP binding"/>
    <property type="evidence" value="ECO:0007669"/>
    <property type="project" value="InterPro"/>
</dbReference>
<dbReference type="SMART" id="SM00490">
    <property type="entry name" value="HELICc"/>
    <property type="match status" value="1"/>
</dbReference>
<dbReference type="InterPro" id="IPR014001">
    <property type="entry name" value="Helicase_ATP-bd"/>
</dbReference>
<dbReference type="OrthoDB" id="9772064at2"/>
<dbReference type="Pfam" id="PF00176">
    <property type="entry name" value="SNF2-rel_dom"/>
    <property type="match status" value="1"/>
</dbReference>
<dbReference type="PROSITE" id="PS51194">
    <property type="entry name" value="HELICASE_CTER"/>
    <property type="match status" value="1"/>
</dbReference>
<dbReference type="Gene3D" id="3.40.50.300">
    <property type="entry name" value="P-loop containing nucleotide triphosphate hydrolases"/>
    <property type="match status" value="1"/>
</dbReference>
<protein>
    <recommendedName>
        <fullName evidence="9">Helicase</fullName>
    </recommendedName>
</protein>
<dbReference type="Gene3D" id="3.40.50.10810">
    <property type="entry name" value="Tandem AAA-ATPase domain"/>
    <property type="match status" value="1"/>
</dbReference>
<feature type="domain" description="Helicase C-terminal" evidence="6">
    <location>
        <begin position="908"/>
        <end position="1064"/>
    </location>
</feature>
<dbReference type="InterPro" id="IPR027417">
    <property type="entry name" value="P-loop_NTPase"/>
</dbReference>
<name>A0A3E0WNW3_9GAMM</name>
<evidence type="ECO:0000313" key="8">
    <source>
        <dbReference type="Proteomes" id="UP000256763"/>
    </source>
</evidence>